<keyword evidence="3" id="KW-0378">Hydrolase</keyword>
<dbReference type="SUPFAM" id="SSF53649">
    <property type="entry name" value="Alkaline phosphatase-like"/>
    <property type="match status" value="1"/>
</dbReference>
<dbReference type="Gene3D" id="3.30.1120.10">
    <property type="match status" value="1"/>
</dbReference>
<dbReference type="Gene3D" id="3.40.720.10">
    <property type="entry name" value="Alkaline Phosphatase, subunit A"/>
    <property type="match status" value="1"/>
</dbReference>
<comment type="caution">
    <text evidence="7">The sequence shown here is derived from an EMBL/GenBank/DDBJ whole genome shotgun (WGS) entry which is preliminary data.</text>
</comment>
<protein>
    <submittedName>
        <fullName evidence="7">Arylsulfatase</fullName>
    </submittedName>
</protein>
<dbReference type="PANTHER" id="PTHR42693">
    <property type="entry name" value="ARYLSULFATASE FAMILY MEMBER"/>
    <property type="match status" value="1"/>
</dbReference>
<dbReference type="CDD" id="cd16146">
    <property type="entry name" value="ARS_like"/>
    <property type="match status" value="1"/>
</dbReference>
<reference evidence="8" key="1">
    <citation type="journal article" date="2019" name="Int. J. Syst. Evol. Microbiol.">
        <title>The Global Catalogue of Microorganisms (GCM) 10K type strain sequencing project: providing services to taxonomists for standard genome sequencing and annotation.</title>
        <authorList>
            <consortium name="The Broad Institute Genomics Platform"/>
            <consortium name="The Broad Institute Genome Sequencing Center for Infectious Disease"/>
            <person name="Wu L."/>
            <person name="Ma J."/>
        </authorList>
    </citation>
    <scope>NUCLEOTIDE SEQUENCE [LARGE SCALE GENOMIC DNA]</scope>
    <source>
        <strain evidence="8">CCUG 57942</strain>
    </source>
</reference>
<comment type="similarity">
    <text evidence="1">Belongs to the sulfatase family.</text>
</comment>
<feature type="signal peptide" evidence="5">
    <location>
        <begin position="1"/>
        <end position="20"/>
    </location>
</feature>
<dbReference type="InterPro" id="IPR000917">
    <property type="entry name" value="Sulfatase_N"/>
</dbReference>
<gene>
    <name evidence="7" type="ORF">ACFSW8_03525</name>
</gene>
<keyword evidence="8" id="KW-1185">Reference proteome</keyword>
<proteinExistence type="inferred from homology"/>
<organism evidence="7 8">
    <name type="scientific">Rubritalea tangerina</name>
    <dbReference type="NCBI Taxonomy" id="430798"/>
    <lineage>
        <taxon>Bacteria</taxon>
        <taxon>Pseudomonadati</taxon>
        <taxon>Verrucomicrobiota</taxon>
        <taxon>Verrucomicrobiia</taxon>
        <taxon>Verrucomicrobiales</taxon>
        <taxon>Rubritaleaceae</taxon>
        <taxon>Rubritalea</taxon>
    </lineage>
</organism>
<evidence type="ECO:0000259" key="6">
    <source>
        <dbReference type="Pfam" id="PF00884"/>
    </source>
</evidence>
<dbReference type="InterPro" id="IPR024607">
    <property type="entry name" value="Sulfatase_CS"/>
</dbReference>
<name>A0ABW4Z7V6_9BACT</name>
<evidence type="ECO:0000256" key="5">
    <source>
        <dbReference type="SAM" id="SignalP"/>
    </source>
</evidence>
<dbReference type="PANTHER" id="PTHR42693:SF53">
    <property type="entry name" value="ENDO-4-O-SULFATASE"/>
    <property type="match status" value="1"/>
</dbReference>
<dbReference type="PROSITE" id="PS00523">
    <property type="entry name" value="SULFATASE_1"/>
    <property type="match status" value="1"/>
</dbReference>
<evidence type="ECO:0000313" key="7">
    <source>
        <dbReference type="EMBL" id="MFD2157964.1"/>
    </source>
</evidence>
<feature type="chain" id="PRO_5045654976" evidence="5">
    <location>
        <begin position="21"/>
        <end position="591"/>
    </location>
</feature>
<evidence type="ECO:0000256" key="1">
    <source>
        <dbReference type="ARBA" id="ARBA00008779"/>
    </source>
</evidence>
<dbReference type="EMBL" id="JBHUJB010000015">
    <property type="protein sequence ID" value="MFD2157964.1"/>
    <property type="molecule type" value="Genomic_DNA"/>
</dbReference>
<keyword evidence="5" id="KW-0732">Signal</keyword>
<feature type="domain" description="Sulfatase N-terminal" evidence="6">
    <location>
        <begin position="39"/>
        <end position="352"/>
    </location>
</feature>
<dbReference type="RefSeq" id="WP_377090184.1">
    <property type="nucleotide sequence ID" value="NZ_JBHSJL010000014.1"/>
</dbReference>
<dbReference type="Proteomes" id="UP001597389">
    <property type="component" value="Unassembled WGS sequence"/>
</dbReference>
<dbReference type="InterPro" id="IPR050738">
    <property type="entry name" value="Sulfatase"/>
</dbReference>
<sequence length="591" mass="67398">MMPVIKSLTCSFLCSTFLLAQESDQEPPNIIDELDQLPPNIILLVTDDMGYGDFSFHGNQWIKTPNFDTLANQSARFKNFYVNPVCSPTRASLFTGRYYIRTKCVDTWLGRSMMANDEVTIAEALRGVGYRTGIFGKWHLGDNYPMRPSDQGFTHSLIHRGGGLGQPSDPIENEGRYTNPILFENDQEIQSKGYCTDVFFEAAKNFIDESQQTQQSFFAAITVNVPHGPFNDVPAELLKKYSSQDLSKWGNNPDRLARIAAMIDNLDTNLGSLLAFLKEKELDENTLIVFLNDNGANTQRFNAGLRGKKAQVYEGGVRSPLWIRWPKHIKQGYDIPQNVAAHIDIMPTLLDACEMGIPDAFELDGRSLMSQLKDPAATLPERAVIMQWHRGATPVSRHHFMIRKGDWKLLNPSDGQSPRRDSTNYELYNLKDDPSETNNLASNQAQRVESLLKEYDTWFADVSETRIRDRGTPYILVDRSHENPLVLTWQDRISKAWSYDDEGFWKLHFEHSGRCDVRIEFPKSFQRDLSGWTAELAIGKDIHTQVVPHNDKHYVFPALNFTKGKHLLKARFVSPDKKSTISAYQVRLQHR</sequence>
<evidence type="ECO:0000313" key="8">
    <source>
        <dbReference type="Proteomes" id="UP001597389"/>
    </source>
</evidence>
<keyword evidence="4" id="KW-0106">Calcium</keyword>
<evidence type="ECO:0000256" key="2">
    <source>
        <dbReference type="ARBA" id="ARBA00022723"/>
    </source>
</evidence>
<dbReference type="InterPro" id="IPR017850">
    <property type="entry name" value="Alkaline_phosphatase_core_sf"/>
</dbReference>
<evidence type="ECO:0000256" key="4">
    <source>
        <dbReference type="ARBA" id="ARBA00022837"/>
    </source>
</evidence>
<accession>A0ABW4Z7V6</accession>
<keyword evidence="2" id="KW-0479">Metal-binding</keyword>
<evidence type="ECO:0000256" key="3">
    <source>
        <dbReference type="ARBA" id="ARBA00022801"/>
    </source>
</evidence>
<dbReference type="Pfam" id="PF00884">
    <property type="entry name" value="Sulfatase"/>
    <property type="match status" value="1"/>
</dbReference>